<evidence type="ECO:0000313" key="1">
    <source>
        <dbReference type="EMBL" id="QDU45235.1"/>
    </source>
</evidence>
<name>A0A517ZS51_9PLAN</name>
<proteinExistence type="predicted"/>
<protein>
    <submittedName>
        <fullName evidence="1">Uncharacterized protein</fullName>
    </submittedName>
</protein>
<dbReference type="KEGG" id="sdyn:Mal52_37260"/>
<sequence length="348" mass="38131">MEKEIILSKMKSQLRYLAPADTGDDDLGPLKLLPGIWKNEPNLPGRGWNMIALPFATDPGAGFNYRLLMNQYNEVLIFSLIDKGVPNRGISVDESSGATQESDQFVVTLDYEQQIKQIGAADFPNSGLAGPADLPIHHEPGLWLYMLNETTRGLDVGRLATIPHGDSVLALGKSNVEDGPPNIPDEVSGLPIGVSPDVEGNPYLSPYKNFIDHPFKGVVTDPAFPGFLPHRTTDLLRAANEGVEIKRTTTLSVDTTVETGGIHNIPFVVRQANAAAMKSTFWIQELAEKDKHGKPKLRLQYLQVVLLDFFSRRDGLPGVIRWPHISINTMEKVAPSKAEVEVAPAIQS</sequence>
<dbReference type="Proteomes" id="UP000319383">
    <property type="component" value="Chromosome"/>
</dbReference>
<keyword evidence="2" id="KW-1185">Reference proteome</keyword>
<reference evidence="1 2" key="1">
    <citation type="submission" date="2019-02" db="EMBL/GenBank/DDBJ databases">
        <title>Deep-cultivation of Planctomycetes and their phenomic and genomic characterization uncovers novel biology.</title>
        <authorList>
            <person name="Wiegand S."/>
            <person name="Jogler M."/>
            <person name="Boedeker C."/>
            <person name="Pinto D."/>
            <person name="Vollmers J."/>
            <person name="Rivas-Marin E."/>
            <person name="Kohn T."/>
            <person name="Peeters S.H."/>
            <person name="Heuer A."/>
            <person name="Rast P."/>
            <person name="Oberbeckmann S."/>
            <person name="Bunk B."/>
            <person name="Jeske O."/>
            <person name="Meyerdierks A."/>
            <person name="Storesund J.E."/>
            <person name="Kallscheuer N."/>
            <person name="Luecker S."/>
            <person name="Lage O.M."/>
            <person name="Pohl T."/>
            <person name="Merkel B.J."/>
            <person name="Hornburger P."/>
            <person name="Mueller R.-W."/>
            <person name="Bruemmer F."/>
            <person name="Labrenz M."/>
            <person name="Spormann A.M."/>
            <person name="Op den Camp H."/>
            <person name="Overmann J."/>
            <person name="Amann R."/>
            <person name="Jetten M.S.M."/>
            <person name="Mascher T."/>
            <person name="Medema M.H."/>
            <person name="Devos D.P."/>
            <person name="Kaster A.-K."/>
            <person name="Ovreas L."/>
            <person name="Rohde M."/>
            <person name="Galperin M.Y."/>
            <person name="Jogler C."/>
        </authorList>
    </citation>
    <scope>NUCLEOTIDE SEQUENCE [LARGE SCALE GENOMIC DNA]</scope>
    <source>
        <strain evidence="1 2">Mal52</strain>
    </source>
</reference>
<organism evidence="1 2">
    <name type="scientific">Symmachiella dynata</name>
    <dbReference type="NCBI Taxonomy" id="2527995"/>
    <lineage>
        <taxon>Bacteria</taxon>
        <taxon>Pseudomonadati</taxon>
        <taxon>Planctomycetota</taxon>
        <taxon>Planctomycetia</taxon>
        <taxon>Planctomycetales</taxon>
        <taxon>Planctomycetaceae</taxon>
        <taxon>Symmachiella</taxon>
    </lineage>
</organism>
<dbReference type="NCBIfam" id="NF040572">
    <property type="entry name" value="heme_bind_FMP"/>
    <property type="match status" value="1"/>
</dbReference>
<dbReference type="EMBL" id="CP036276">
    <property type="protein sequence ID" value="QDU45235.1"/>
    <property type="molecule type" value="Genomic_DNA"/>
</dbReference>
<dbReference type="InterPro" id="IPR047975">
    <property type="entry name" value="Heme_bind_FMP"/>
</dbReference>
<evidence type="ECO:0000313" key="2">
    <source>
        <dbReference type="Proteomes" id="UP000319383"/>
    </source>
</evidence>
<gene>
    <name evidence="1" type="ORF">Mal52_37260</name>
</gene>
<dbReference type="AlphaFoldDB" id="A0A517ZS51"/>
<dbReference type="RefSeq" id="WP_145377635.1">
    <property type="nucleotide sequence ID" value="NZ_CP036276.1"/>
</dbReference>
<accession>A0A517ZS51</accession>